<keyword evidence="2" id="KW-1185">Reference proteome</keyword>
<protein>
    <submittedName>
        <fullName evidence="1">DNA/RNA polymerases superfamily protein</fullName>
    </submittedName>
</protein>
<dbReference type="Proteomes" id="UP000325315">
    <property type="component" value="Unassembled WGS sequence"/>
</dbReference>
<name>A0A5B6X3S1_9ROSI</name>
<dbReference type="OrthoDB" id="1828605at2759"/>
<organism evidence="1 2">
    <name type="scientific">Gossypium australe</name>
    <dbReference type="NCBI Taxonomy" id="47621"/>
    <lineage>
        <taxon>Eukaryota</taxon>
        <taxon>Viridiplantae</taxon>
        <taxon>Streptophyta</taxon>
        <taxon>Embryophyta</taxon>
        <taxon>Tracheophyta</taxon>
        <taxon>Spermatophyta</taxon>
        <taxon>Magnoliopsida</taxon>
        <taxon>eudicotyledons</taxon>
        <taxon>Gunneridae</taxon>
        <taxon>Pentapetalae</taxon>
        <taxon>rosids</taxon>
        <taxon>malvids</taxon>
        <taxon>Malvales</taxon>
        <taxon>Malvaceae</taxon>
        <taxon>Malvoideae</taxon>
        <taxon>Gossypium</taxon>
    </lineage>
</organism>
<reference evidence="2" key="1">
    <citation type="journal article" date="2019" name="Plant Biotechnol. J.">
        <title>Genome sequencing of the Australian wild diploid species Gossypium australe highlights disease resistance and delayed gland morphogenesis.</title>
        <authorList>
            <person name="Cai Y."/>
            <person name="Cai X."/>
            <person name="Wang Q."/>
            <person name="Wang P."/>
            <person name="Zhang Y."/>
            <person name="Cai C."/>
            <person name="Xu Y."/>
            <person name="Wang K."/>
            <person name="Zhou Z."/>
            <person name="Wang C."/>
            <person name="Geng S."/>
            <person name="Li B."/>
            <person name="Dong Q."/>
            <person name="Hou Y."/>
            <person name="Wang H."/>
            <person name="Ai P."/>
            <person name="Liu Z."/>
            <person name="Yi F."/>
            <person name="Sun M."/>
            <person name="An G."/>
            <person name="Cheng J."/>
            <person name="Zhang Y."/>
            <person name="Shi Q."/>
            <person name="Xie Y."/>
            <person name="Shi X."/>
            <person name="Chang Y."/>
            <person name="Huang F."/>
            <person name="Chen Y."/>
            <person name="Hong S."/>
            <person name="Mi L."/>
            <person name="Sun Q."/>
            <person name="Zhang L."/>
            <person name="Zhou B."/>
            <person name="Peng R."/>
            <person name="Zhang X."/>
            <person name="Liu F."/>
        </authorList>
    </citation>
    <scope>NUCLEOTIDE SEQUENCE [LARGE SCALE GENOMIC DNA]</scope>
    <source>
        <strain evidence="2">cv. PA1801</strain>
    </source>
</reference>
<evidence type="ECO:0000313" key="2">
    <source>
        <dbReference type="Proteomes" id="UP000325315"/>
    </source>
</evidence>
<evidence type="ECO:0000313" key="1">
    <source>
        <dbReference type="EMBL" id="KAA3487635.1"/>
    </source>
</evidence>
<sequence length="103" mass="12042">MVDKVCKNFPLMIRGYCFSADLMLLPFDEFDVILAISLQKYIKKGYHAYLAYVLDSKASELKIKSVSVVCDFPDVFLEELPRLPPIREVEFSKILFWEQPQYP</sequence>
<dbReference type="EMBL" id="SMMG02000001">
    <property type="protein sequence ID" value="KAA3487635.1"/>
    <property type="molecule type" value="Genomic_DNA"/>
</dbReference>
<gene>
    <name evidence="1" type="ORF">EPI10_031449</name>
</gene>
<proteinExistence type="predicted"/>
<dbReference type="Pfam" id="PF08284">
    <property type="entry name" value="RVP_2"/>
    <property type="match status" value="1"/>
</dbReference>
<accession>A0A5B6X3S1</accession>
<dbReference type="AlphaFoldDB" id="A0A5B6X3S1"/>
<comment type="caution">
    <text evidence="1">The sequence shown here is derived from an EMBL/GenBank/DDBJ whole genome shotgun (WGS) entry which is preliminary data.</text>
</comment>